<evidence type="ECO:0000256" key="2">
    <source>
        <dbReference type="PROSITE-ProRule" id="PRU00708"/>
    </source>
</evidence>
<dbReference type="EMBL" id="DF973372">
    <property type="protein sequence ID" value="GAU28419.1"/>
    <property type="molecule type" value="Genomic_DNA"/>
</dbReference>
<dbReference type="Gene3D" id="1.25.40.10">
    <property type="entry name" value="Tetratricopeptide repeat domain"/>
    <property type="match status" value="1"/>
</dbReference>
<protein>
    <recommendedName>
        <fullName evidence="5">Pentatricopeptide repeat-containing protein</fullName>
    </recommendedName>
</protein>
<accession>A0A2Z6N9P5</accession>
<dbReference type="InterPro" id="IPR002885">
    <property type="entry name" value="PPR_rpt"/>
</dbReference>
<dbReference type="InterPro" id="IPR011990">
    <property type="entry name" value="TPR-like_helical_dom_sf"/>
</dbReference>
<sequence>MPERTTAYNVMISAYIRNGCNVTKAYEVFNSFHDRNVVCYAAMIIMGFVKVRKFHLAEKLYLEAPIEFRDPVCSNALINGYM</sequence>
<evidence type="ECO:0000256" key="1">
    <source>
        <dbReference type="ARBA" id="ARBA00022737"/>
    </source>
</evidence>
<gene>
    <name evidence="3" type="ORF">TSUD_54710</name>
</gene>
<evidence type="ECO:0008006" key="5">
    <source>
        <dbReference type="Google" id="ProtNLM"/>
    </source>
</evidence>
<keyword evidence="1" id="KW-0677">Repeat</keyword>
<dbReference type="AlphaFoldDB" id="A0A2Z6N9P5"/>
<feature type="repeat" description="PPR" evidence="2">
    <location>
        <begin position="4"/>
        <end position="39"/>
    </location>
</feature>
<organism evidence="3 4">
    <name type="scientific">Trifolium subterraneum</name>
    <name type="common">Subterranean clover</name>
    <dbReference type="NCBI Taxonomy" id="3900"/>
    <lineage>
        <taxon>Eukaryota</taxon>
        <taxon>Viridiplantae</taxon>
        <taxon>Streptophyta</taxon>
        <taxon>Embryophyta</taxon>
        <taxon>Tracheophyta</taxon>
        <taxon>Spermatophyta</taxon>
        <taxon>Magnoliopsida</taxon>
        <taxon>eudicotyledons</taxon>
        <taxon>Gunneridae</taxon>
        <taxon>Pentapetalae</taxon>
        <taxon>rosids</taxon>
        <taxon>fabids</taxon>
        <taxon>Fabales</taxon>
        <taxon>Fabaceae</taxon>
        <taxon>Papilionoideae</taxon>
        <taxon>50 kb inversion clade</taxon>
        <taxon>NPAAA clade</taxon>
        <taxon>Hologalegina</taxon>
        <taxon>IRL clade</taxon>
        <taxon>Trifolieae</taxon>
        <taxon>Trifolium</taxon>
    </lineage>
</organism>
<dbReference type="Proteomes" id="UP000242715">
    <property type="component" value="Unassembled WGS sequence"/>
</dbReference>
<evidence type="ECO:0000313" key="3">
    <source>
        <dbReference type="EMBL" id="GAU28419.1"/>
    </source>
</evidence>
<keyword evidence="4" id="KW-1185">Reference proteome</keyword>
<reference evidence="4" key="1">
    <citation type="journal article" date="2017" name="Front. Plant Sci.">
        <title>Climate Clever Clovers: New Paradigm to Reduce the Environmental Footprint of Ruminants by Breeding Low Methanogenic Forages Utilizing Haplotype Variation.</title>
        <authorList>
            <person name="Kaur P."/>
            <person name="Appels R."/>
            <person name="Bayer P.E."/>
            <person name="Keeble-Gagnere G."/>
            <person name="Wang J."/>
            <person name="Hirakawa H."/>
            <person name="Shirasawa K."/>
            <person name="Vercoe P."/>
            <person name="Stefanova K."/>
            <person name="Durmic Z."/>
            <person name="Nichols P."/>
            <person name="Revell C."/>
            <person name="Isobe S.N."/>
            <person name="Edwards D."/>
            <person name="Erskine W."/>
        </authorList>
    </citation>
    <scope>NUCLEOTIDE SEQUENCE [LARGE SCALE GENOMIC DNA]</scope>
    <source>
        <strain evidence="4">cv. Daliak</strain>
    </source>
</reference>
<dbReference type="PROSITE" id="PS51375">
    <property type="entry name" value="PPR"/>
    <property type="match status" value="1"/>
</dbReference>
<evidence type="ECO:0000313" key="4">
    <source>
        <dbReference type="Proteomes" id="UP000242715"/>
    </source>
</evidence>
<dbReference type="NCBIfam" id="TIGR00756">
    <property type="entry name" value="PPR"/>
    <property type="match status" value="1"/>
</dbReference>
<proteinExistence type="predicted"/>
<name>A0A2Z6N9P5_TRISU</name>
<dbReference type="Pfam" id="PF01535">
    <property type="entry name" value="PPR"/>
    <property type="match status" value="1"/>
</dbReference>
<dbReference type="OrthoDB" id="185373at2759"/>